<dbReference type="InterPro" id="IPR023393">
    <property type="entry name" value="START-like_dom_sf"/>
</dbReference>
<dbReference type="SUPFAM" id="SSF55961">
    <property type="entry name" value="Bet v1-like"/>
    <property type="match status" value="1"/>
</dbReference>
<comment type="caution">
    <text evidence="1">The sequence shown here is derived from an EMBL/GenBank/DDBJ whole genome shotgun (WGS) entry which is preliminary data.</text>
</comment>
<gene>
    <name evidence="1" type="ORF">ACFSKO_17455</name>
</gene>
<evidence type="ECO:0000313" key="2">
    <source>
        <dbReference type="Proteomes" id="UP001597294"/>
    </source>
</evidence>
<keyword evidence="2" id="KW-1185">Reference proteome</keyword>
<dbReference type="CDD" id="cd05018">
    <property type="entry name" value="CoxG"/>
    <property type="match status" value="1"/>
</dbReference>
<sequence length="152" mass="16715">MEMTGSYIINSPRQKVWEAMNDPQVLKQAIPRCDEAIRHSDTEFTAVFSFKLGFIKPQLKSLITISDINAPNSYVMSAEGQGKIAGLAKGKANVVLIEKDAITTLLEFKASGDMQGTIADLATKLVTKTAQKLADDFFERFDQVLSSQQQAV</sequence>
<proteinExistence type="predicted"/>
<dbReference type="Proteomes" id="UP001597294">
    <property type="component" value="Unassembled WGS sequence"/>
</dbReference>
<dbReference type="Gene3D" id="3.30.530.20">
    <property type="match status" value="1"/>
</dbReference>
<evidence type="ECO:0000313" key="1">
    <source>
        <dbReference type="EMBL" id="MFD2207414.1"/>
    </source>
</evidence>
<name>A0ABW5BPA7_9PROT</name>
<accession>A0ABW5BPA7</accession>
<protein>
    <submittedName>
        <fullName evidence="1">CoxG family protein</fullName>
    </submittedName>
</protein>
<reference evidence="2" key="1">
    <citation type="journal article" date="2019" name="Int. J. Syst. Evol. Microbiol.">
        <title>The Global Catalogue of Microorganisms (GCM) 10K type strain sequencing project: providing services to taxonomists for standard genome sequencing and annotation.</title>
        <authorList>
            <consortium name="The Broad Institute Genomics Platform"/>
            <consortium name="The Broad Institute Genome Sequencing Center for Infectious Disease"/>
            <person name="Wu L."/>
            <person name="Ma J."/>
        </authorList>
    </citation>
    <scope>NUCLEOTIDE SEQUENCE [LARGE SCALE GENOMIC DNA]</scope>
    <source>
        <strain evidence="2">CGMCC 4.7192</strain>
    </source>
</reference>
<dbReference type="InterPro" id="IPR010419">
    <property type="entry name" value="CO_DH_gsu"/>
</dbReference>
<dbReference type="Pfam" id="PF06240">
    <property type="entry name" value="COXG"/>
    <property type="match status" value="1"/>
</dbReference>
<dbReference type="RefSeq" id="WP_380254009.1">
    <property type="nucleotide sequence ID" value="NZ_JBHUII010000011.1"/>
</dbReference>
<dbReference type="PANTHER" id="PTHR38588">
    <property type="entry name" value="BLL0334 PROTEIN"/>
    <property type="match status" value="1"/>
</dbReference>
<dbReference type="EMBL" id="JBHUII010000011">
    <property type="protein sequence ID" value="MFD2207414.1"/>
    <property type="molecule type" value="Genomic_DNA"/>
</dbReference>
<dbReference type="PANTHER" id="PTHR38588:SF1">
    <property type="entry name" value="BLL0334 PROTEIN"/>
    <property type="match status" value="1"/>
</dbReference>
<organism evidence="1 2">
    <name type="scientific">Kiloniella antarctica</name>
    <dbReference type="NCBI Taxonomy" id="1550907"/>
    <lineage>
        <taxon>Bacteria</taxon>
        <taxon>Pseudomonadati</taxon>
        <taxon>Pseudomonadota</taxon>
        <taxon>Alphaproteobacteria</taxon>
        <taxon>Rhodospirillales</taxon>
        <taxon>Kiloniellaceae</taxon>
        <taxon>Kiloniella</taxon>
    </lineage>
</organism>